<keyword evidence="5" id="KW-1185">Reference proteome</keyword>
<dbReference type="SUPFAM" id="SSF117281">
    <property type="entry name" value="Kelch motif"/>
    <property type="match status" value="1"/>
</dbReference>
<feature type="compositionally biased region" description="Polar residues" evidence="3">
    <location>
        <begin position="595"/>
        <end position="619"/>
    </location>
</feature>
<dbReference type="InterPro" id="IPR015915">
    <property type="entry name" value="Kelch-typ_b-propeller"/>
</dbReference>
<name>A0AAV6VT56_9ARAC</name>
<feature type="compositionally biased region" description="Basic and acidic residues" evidence="3">
    <location>
        <begin position="918"/>
        <end position="928"/>
    </location>
</feature>
<sequence>MNCQQYLKHQKQKNMTPITLGTIVELIEGPISPTKTSSKALPDEYIDESFQEDDLLLPHFSNLPRYFDPNVGITGYLPSLKVKYRADMSQSWNIAPYFLNEFKVSSFCYEDDCILLFGGLNPSQPDDFVLGCSIFEYHIKSKEWRYYGCMMEPRCYHATARMQSYVYVTGGYSHVQRHGGEMSAVSHTDRLDLRTTLWERCARMNAPRAAHAMVASGRNLFVFGGRDSSGNVLASVEAYYPGVDVWTVISHLPEPSMGLSAALVGGDIWIGGGINANKSGDPILSGINCFSPTSASWTPVEPLPVGRAFSTFVSSDDIVWVVGGSHLRKDSSKDTLSSCSHVWQMYLRSKQRKWELAGKLLFPAHACSAELYGDNLLIFGGIESEKGVLNSVQSFSITTKKCEKVLDLPAAITGLSTVFIPKQPQLKRCIHSNESVTRGSTQKTTLLDPPSKENSSPTKCTSGTCQEYQDSLYNAFVPFSKKKTFQKQLINENNSKTQFSNILKHSSMEETTPDKFNRLGYKRHESQSCTGINLPKEMSISENFRKENDSKHQKTQPDVSWKSFKDTSVSYDFENRKGHRHQESENFKKPREEISSNQQNAGRDTVKSSSNENSYPINHTSDTSYQQQDSQFNASAPFSKTNTFPKQLMIESTSKNQPTYASVPFSKETIFAKQMIKESVNKIQPAHASSLECSQEEAFPKQLTNDSTSKNQLSNASVPHFIEETFSKQLIHESTNKSQPTNSGINSSLKQPISDILTKNNYKHPTSQSCTAINLPNEMSISEKLRKKTGRKHQDTPYDDREQYDVPRTMFDEGISVSHDTFNDRQEFYDLNRQSFEESEIETSAKNSGYRQEGTENSVQEDTSKYQEFRSNLDRQASKEFEIFEKTERSNDYSQQETETSTSEDQEIWYDLNSQSSRESEIIEETGKRIGYRQQEAEKSAKENASTYQKFRSNIDRPSSKASNISESDKLNGYEQQCEEKSKEEDASKYQEFRSNTDRKSSKESEISEKAERRDDCGQQETKNSTPEDQEIRYDLNRHSSKESEIFENADNGNSYRQQETEKFEIEQSSKYQEFPSNLDKQSSKKSEISENITERSNNYRQLEIENSTSEEPEIRYDLNRRSSTDSEIYEKAGNSNGYRQKQNEQSTKEDISKCQEFQTNLDRQSSKEAKISEKIGKRNGYRQETEKSKKGDDLKYQEFRSNLDGQSSKESEMSEKTDRSNDYRKQGTETSTSAYQKIRYDLNRKSSKESEISEKTGHSNGCRQQETEKPEKDGTLKYQELRPNLNRQTSKEAKISEKTGKLNGYQKQDTFKSEKDDTSTYKEYRPDAGRQPSKESEISQKTERSNDYIQHKTENYTSKDQEVLYDLNNQSSKESEIFVKTRNGDSYLQQETEKSVKEDTSKYREFQSNRQFSKDTKNSEKTEQSNGYRQQETEKYEKEDSLNYNEFRQNAPSKESETSDRTERNKGYRVLEMYVPNVPSPYTHSRDTWSKRNRFVSTLEVPLNGGKTLKTIQLETEYPVKTEVCFENKKWKQVETNISKSFTAIQEHRNFKLYSPPPKWKERYRS</sequence>
<dbReference type="Gene3D" id="2.120.10.80">
    <property type="entry name" value="Kelch-type beta propeller"/>
    <property type="match status" value="2"/>
</dbReference>
<feature type="compositionally biased region" description="Basic and acidic residues" evidence="3">
    <location>
        <begin position="1030"/>
        <end position="1045"/>
    </location>
</feature>
<dbReference type="Proteomes" id="UP000827092">
    <property type="component" value="Unassembled WGS sequence"/>
</dbReference>
<feature type="compositionally biased region" description="Polar residues" evidence="3">
    <location>
        <begin position="842"/>
        <end position="861"/>
    </location>
</feature>
<feature type="region of interest" description="Disordered" evidence="3">
    <location>
        <begin position="877"/>
        <end position="1466"/>
    </location>
</feature>
<dbReference type="InterPro" id="IPR006652">
    <property type="entry name" value="Kelch_1"/>
</dbReference>
<feature type="compositionally biased region" description="Basic and acidic residues" evidence="3">
    <location>
        <begin position="1113"/>
        <end position="1131"/>
    </location>
</feature>
<protein>
    <submittedName>
        <fullName evidence="4">Uncharacterized protein</fullName>
    </submittedName>
</protein>
<reference evidence="4 5" key="1">
    <citation type="journal article" date="2022" name="Nat. Ecol. Evol.">
        <title>A masculinizing supergene underlies an exaggerated male reproductive morph in a spider.</title>
        <authorList>
            <person name="Hendrickx F."/>
            <person name="De Corte Z."/>
            <person name="Sonet G."/>
            <person name="Van Belleghem S.M."/>
            <person name="Kostlbacher S."/>
            <person name="Vangestel C."/>
        </authorList>
    </citation>
    <scope>NUCLEOTIDE SEQUENCE [LARGE SCALE GENOMIC DNA]</scope>
    <source>
        <strain evidence="4">W744_W776</strain>
    </source>
</reference>
<evidence type="ECO:0000256" key="1">
    <source>
        <dbReference type="ARBA" id="ARBA00022441"/>
    </source>
</evidence>
<feature type="compositionally biased region" description="Basic and acidic residues" evidence="3">
    <location>
        <begin position="1208"/>
        <end position="1228"/>
    </location>
</feature>
<evidence type="ECO:0000256" key="3">
    <source>
        <dbReference type="SAM" id="MobiDB-lite"/>
    </source>
</evidence>
<evidence type="ECO:0000256" key="2">
    <source>
        <dbReference type="ARBA" id="ARBA00022737"/>
    </source>
</evidence>
<feature type="compositionally biased region" description="Low complexity" evidence="3">
    <location>
        <begin position="620"/>
        <end position="630"/>
    </location>
</feature>
<gene>
    <name evidence="4" type="ORF">JTE90_003663</name>
</gene>
<feature type="compositionally biased region" description="Basic and acidic residues" evidence="3">
    <location>
        <begin position="1165"/>
        <end position="1199"/>
    </location>
</feature>
<feature type="compositionally biased region" description="Basic and acidic residues" evidence="3">
    <location>
        <begin position="1266"/>
        <end position="1276"/>
    </location>
</feature>
<feature type="compositionally biased region" description="Basic and acidic residues" evidence="3">
    <location>
        <begin position="1455"/>
        <end position="1466"/>
    </location>
</feature>
<feature type="region of interest" description="Disordered" evidence="3">
    <location>
        <begin position="432"/>
        <end position="460"/>
    </location>
</feature>
<feature type="compositionally biased region" description="Polar residues" evidence="3">
    <location>
        <begin position="1090"/>
        <end position="1110"/>
    </location>
</feature>
<feature type="compositionally biased region" description="Polar residues" evidence="3">
    <location>
        <begin position="1134"/>
        <end position="1146"/>
    </location>
</feature>
<dbReference type="EMBL" id="JAFNEN010000029">
    <property type="protein sequence ID" value="KAG8199236.1"/>
    <property type="molecule type" value="Genomic_DNA"/>
</dbReference>
<feature type="compositionally biased region" description="Basic and acidic residues" evidence="3">
    <location>
        <begin position="967"/>
        <end position="1017"/>
    </location>
</feature>
<evidence type="ECO:0000313" key="4">
    <source>
        <dbReference type="EMBL" id="KAG8199236.1"/>
    </source>
</evidence>
<feature type="compositionally biased region" description="Basic and acidic residues" evidence="3">
    <location>
        <begin position="1239"/>
        <end position="1258"/>
    </location>
</feature>
<feature type="region of interest" description="Disordered" evidence="3">
    <location>
        <begin position="573"/>
        <end position="630"/>
    </location>
</feature>
<feature type="compositionally biased region" description="Basic and acidic residues" evidence="3">
    <location>
        <begin position="1432"/>
        <end position="1442"/>
    </location>
</feature>
<feature type="compositionally biased region" description="Polar residues" evidence="3">
    <location>
        <begin position="943"/>
        <end position="952"/>
    </location>
</feature>
<feature type="compositionally biased region" description="Polar residues" evidence="3">
    <location>
        <begin position="432"/>
        <end position="445"/>
    </location>
</feature>
<organism evidence="4 5">
    <name type="scientific">Oedothorax gibbosus</name>
    <dbReference type="NCBI Taxonomy" id="931172"/>
    <lineage>
        <taxon>Eukaryota</taxon>
        <taxon>Metazoa</taxon>
        <taxon>Ecdysozoa</taxon>
        <taxon>Arthropoda</taxon>
        <taxon>Chelicerata</taxon>
        <taxon>Arachnida</taxon>
        <taxon>Araneae</taxon>
        <taxon>Araneomorphae</taxon>
        <taxon>Entelegynae</taxon>
        <taxon>Araneoidea</taxon>
        <taxon>Linyphiidae</taxon>
        <taxon>Erigoninae</taxon>
        <taxon>Oedothorax</taxon>
    </lineage>
</organism>
<feature type="compositionally biased region" description="Basic and acidic residues" evidence="3">
    <location>
        <begin position="573"/>
        <end position="594"/>
    </location>
</feature>
<feature type="compositionally biased region" description="Polar residues" evidence="3">
    <location>
        <begin position="1069"/>
        <end position="1081"/>
    </location>
</feature>
<dbReference type="PANTHER" id="PTHR45632">
    <property type="entry name" value="LD33804P"/>
    <property type="match status" value="1"/>
</dbReference>
<dbReference type="SMART" id="SM00612">
    <property type="entry name" value="Kelch"/>
    <property type="match status" value="5"/>
</dbReference>
<accession>A0AAV6VT56</accession>
<dbReference type="PANTHER" id="PTHR45632:SF3">
    <property type="entry name" value="KELCH-LIKE PROTEIN 32"/>
    <property type="match status" value="1"/>
</dbReference>
<dbReference type="Pfam" id="PF24681">
    <property type="entry name" value="Kelch_KLHDC2_KLHL20_DRC7"/>
    <property type="match status" value="1"/>
</dbReference>
<proteinExistence type="predicted"/>
<feature type="compositionally biased region" description="Basic and acidic residues" evidence="3">
    <location>
        <begin position="1374"/>
        <end position="1384"/>
    </location>
</feature>
<feature type="compositionally biased region" description="Basic and acidic residues" evidence="3">
    <location>
        <begin position="1392"/>
        <end position="1424"/>
    </location>
</feature>
<feature type="compositionally biased region" description="Polar residues" evidence="3">
    <location>
        <begin position="1443"/>
        <end position="1454"/>
    </location>
</feature>
<keyword evidence="1" id="KW-0880">Kelch repeat</keyword>
<feature type="compositionally biased region" description="Basic and acidic residues" evidence="3">
    <location>
        <begin position="1290"/>
        <end position="1301"/>
    </location>
</feature>
<comment type="caution">
    <text evidence="4">The sequence shown here is derived from an EMBL/GenBank/DDBJ whole genome shotgun (WGS) entry which is preliminary data.</text>
</comment>
<feature type="compositionally biased region" description="Basic and acidic residues" evidence="3">
    <location>
        <begin position="1310"/>
        <end position="1363"/>
    </location>
</feature>
<evidence type="ECO:0000313" key="5">
    <source>
        <dbReference type="Proteomes" id="UP000827092"/>
    </source>
</evidence>
<keyword evidence="2" id="KW-0677">Repeat</keyword>
<feature type="compositionally biased region" description="Basic and acidic residues" evidence="3">
    <location>
        <begin position="1059"/>
        <end position="1068"/>
    </location>
</feature>
<feature type="compositionally biased region" description="Basic and acidic residues" evidence="3">
    <location>
        <begin position="877"/>
        <end position="891"/>
    </location>
</feature>
<feature type="region of interest" description="Disordered" evidence="3">
    <location>
        <begin position="833"/>
        <end position="864"/>
    </location>
</feature>